<reference evidence="1" key="4">
    <citation type="submission" date="2019-03" db="UniProtKB">
        <authorList>
            <consortium name="EnsemblPlants"/>
        </authorList>
    </citation>
    <scope>IDENTIFICATION</scope>
</reference>
<evidence type="ECO:0000313" key="2">
    <source>
        <dbReference type="Proteomes" id="UP000015105"/>
    </source>
</evidence>
<dbReference type="EnsemblPlants" id="AET3Gv20302300.1">
    <property type="protein sequence ID" value="AET3Gv20302300.1"/>
    <property type="gene ID" value="AET3Gv20302300"/>
</dbReference>
<proteinExistence type="predicted"/>
<reference evidence="2" key="1">
    <citation type="journal article" date="2014" name="Science">
        <title>Ancient hybridizations among the ancestral genomes of bread wheat.</title>
        <authorList>
            <consortium name="International Wheat Genome Sequencing Consortium,"/>
            <person name="Marcussen T."/>
            <person name="Sandve S.R."/>
            <person name="Heier L."/>
            <person name="Spannagl M."/>
            <person name="Pfeifer M."/>
            <person name="Jakobsen K.S."/>
            <person name="Wulff B.B."/>
            <person name="Steuernagel B."/>
            <person name="Mayer K.F."/>
            <person name="Olsen O.A."/>
        </authorList>
    </citation>
    <scope>NUCLEOTIDE SEQUENCE [LARGE SCALE GENOMIC DNA]</scope>
    <source>
        <strain evidence="2">cv. AL8/78</strain>
    </source>
</reference>
<dbReference type="Proteomes" id="UP000015105">
    <property type="component" value="Chromosome 3D"/>
</dbReference>
<reference evidence="1" key="5">
    <citation type="journal article" date="2021" name="G3 (Bethesda)">
        <title>Aegilops tauschii genome assembly Aet v5.0 features greater sequence contiguity and improved annotation.</title>
        <authorList>
            <person name="Wang L."/>
            <person name="Zhu T."/>
            <person name="Rodriguez J.C."/>
            <person name="Deal K.R."/>
            <person name="Dubcovsky J."/>
            <person name="McGuire P.E."/>
            <person name="Lux T."/>
            <person name="Spannagl M."/>
            <person name="Mayer K.F.X."/>
            <person name="Baldrich P."/>
            <person name="Meyers B.C."/>
            <person name="Huo N."/>
            <person name="Gu Y.Q."/>
            <person name="Zhou H."/>
            <person name="Devos K.M."/>
            <person name="Bennetzen J.L."/>
            <person name="Unver T."/>
            <person name="Budak H."/>
            <person name="Gulick P.J."/>
            <person name="Galiba G."/>
            <person name="Kalapos B."/>
            <person name="Nelson D.R."/>
            <person name="Li P."/>
            <person name="You F.M."/>
            <person name="Luo M.C."/>
            <person name="Dvorak J."/>
        </authorList>
    </citation>
    <scope>NUCLEOTIDE SEQUENCE [LARGE SCALE GENOMIC DNA]</scope>
    <source>
        <strain evidence="1">cv. AL8/78</strain>
    </source>
</reference>
<dbReference type="Gramene" id="AET3Gv20302300.1">
    <property type="protein sequence ID" value="AET3Gv20302300.1"/>
    <property type="gene ID" value="AET3Gv20302300"/>
</dbReference>
<accession>A0A453ED38</accession>
<reference evidence="2" key="2">
    <citation type="journal article" date="2017" name="Nat. Plants">
        <title>The Aegilops tauschii genome reveals multiple impacts of transposons.</title>
        <authorList>
            <person name="Zhao G."/>
            <person name="Zou C."/>
            <person name="Li K."/>
            <person name="Wang K."/>
            <person name="Li T."/>
            <person name="Gao L."/>
            <person name="Zhang X."/>
            <person name="Wang H."/>
            <person name="Yang Z."/>
            <person name="Liu X."/>
            <person name="Jiang W."/>
            <person name="Mao L."/>
            <person name="Kong X."/>
            <person name="Jiao Y."/>
            <person name="Jia J."/>
        </authorList>
    </citation>
    <scope>NUCLEOTIDE SEQUENCE [LARGE SCALE GENOMIC DNA]</scope>
    <source>
        <strain evidence="2">cv. AL8/78</strain>
    </source>
</reference>
<protein>
    <submittedName>
        <fullName evidence="1">Uncharacterized protein</fullName>
    </submittedName>
</protein>
<reference evidence="1" key="3">
    <citation type="journal article" date="2017" name="Nature">
        <title>Genome sequence of the progenitor of the wheat D genome Aegilops tauschii.</title>
        <authorList>
            <person name="Luo M.C."/>
            <person name="Gu Y.Q."/>
            <person name="Puiu D."/>
            <person name="Wang H."/>
            <person name="Twardziok S.O."/>
            <person name="Deal K.R."/>
            <person name="Huo N."/>
            <person name="Zhu T."/>
            <person name="Wang L."/>
            <person name="Wang Y."/>
            <person name="McGuire P.E."/>
            <person name="Liu S."/>
            <person name="Long H."/>
            <person name="Ramasamy R.K."/>
            <person name="Rodriguez J.C."/>
            <person name="Van S.L."/>
            <person name="Yuan L."/>
            <person name="Wang Z."/>
            <person name="Xia Z."/>
            <person name="Xiao L."/>
            <person name="Anderson O.D."/>
            <person name="Ouyang S."/>
            <person name="Liang Y."/>
            <person name="Zimin A.V."/>
            <person name="Pertea G."/>
            <person name="Qi P."/>
            <person name="Bennetzen J.L."/>
            <person name="Dai X."/>
            <person name="Dawson M.W."/>
            <person name="Muller H.G."/>
            <person name="Kugler K."/>
            <person name="Rivarola-Duarte L."/>
            <person name="Spannagl M."/>
            <person name="Mayer K.F.X."/>
            <person name="Lu F.H."/>
            <person name="Bevan M.W."/>
            <person name="Leroy P."/>
            <person name="Li P."/>
            <person name="You F.M."/>
            <person name="Sun Q."/>
            <person name="Liu Z."/>
            <person name="Lyons E."/>
            <person name="Wicker T."/>
            <person name="Salzberg S.L."/>
            <person name="Devos K.M."/>
            <person name="Dvorak J."/>
        </authorList>
    </citation>
    <scope>NUCLEOTIDE SEQUENCE [LARGE SCALE GENOMIC DNA]</scope>
    <source>
        <strain evidence="1">cv. AL8/78</strain>
    </source>
</reference>
<sequence length="193" mass="19643">MVIKLGYQEQYGNRQIPSLIDLLERGTGGRGAPSGGGDVLRRELSLGLVSSAAASLAVEEGLAVLVELELGDDHLAGVDADVHRGSIDLLPGDPLHVDDPAAAVDLHHLSLAALVGAAHDLHLVVLPDRDGADIIFVAELGGEGRGHEHAADGGRRREVRLAALPAGARDAGVALHGGSGGWALSLTWGVGGG</sequence>
<organism evidence="1 2">
    <name type="scientific">Aegilops tauschii subsp. strangulata</name>
    <name type="common">Goatgrass</name>
    <dbReference type="NCBI Taxonomy" id="200361"/>
    <lineage>
        <taxon>Eukaryota</taxon>
        <taxon>Viridiplantae</taxon>
        <taxon>Streptophyta</taxon>
        <taxon>Embryophyta</taxon>
        <taxon>Tracheophyta</taxon>
        <taxon>Spermatophyta</taxon>
        <taxon>Magnoliopsida</taxon>
        <taxon>Liliopsida</taxon>
        <taxon>Poales</taxon>
        <taxon>Poaceae</taxon>
        <taxon>BOP clade</taxon>
        <taxon>Pooideae</taxon>
        <taxon>Triticodae</taxon>
        <taxon>Triticeae</taxon>
        <taxon>Triticinae</taxon>
        <taxon>Aegilops</taxon>
    </lineage>
</organism>
<name>A0A453ED38_AEGTS</name>
<dbReference type="AlphaFoldDB" id="A0A453ED38"/>
<evidence type="ECO:0000313" key="1">
    <source>
        <dbReference type="EnsemblPlants" id="AET3Gv20302300.1"/>
    </source>
</evidence>
<keyword evidence="2" id="KW-1185">Reference proteome</keyword>